<evidence type="ECO:0000256" key="16">
    <source>
        <dbReference type="HAMAP-Rule" id="MF_00238"/>
    </source>
</evidence>
<dbReference type="InterPro" id="IPR027417">
    <property type="entry name" value="P-loop_NTPase"/>
</dbReference>
<dbReference type="GO" id="GO:0036431">
    <property type="term" value="F:dCMP kinase activity"/>
    <property type="evidence" value="ECO:0007669"/>
    <property type="project" value="InterPro"/>
</dbReference>
<dbReference type="Gene3D" id="3.40.50.300">
    <property type="entry name" value="P-loop containing nucleotide triphosphate hydrolases"/>
    <property type="match status" value="1"/>
</dbReference>
<dbReference type="NCBIfam" id="TIGR00017">
    <property type="entry name" value="cmk"/>
    <property type="match status" value="1"/>
</dbReference>
<evidence type="ECO:0000256" key="3">
    <source>
        <dbReference type="ARBA" id="ARBA00009427"/>
    </source>
</evidence>
<keyword evidence="9 16" id="KW-0067">ATP-binding</keyword>
<evidence type="ECO:0000313" key="18">
    <source>
        <dbReference type="EMBL" id="MBI2877632.1"/>
    </source>
</evidence>
<comment type="similarity">
    <text evidence="3 16">Belongs to the cytidylate kinase family. Type 1 subfamily.</text>
</comment>
<evidence type="ECO:0000256" key="2">
    <source>
        <dbReference type="ARBA" id="ARBA00007964"/>
    </source>
</evidence>
<dbReference type="GO" id="GO:0005524">
    <property type="term" value="F:ATP binding"/>
    <property type="evidence" value="ECO:0007669"/>
    <property type="project" value="UniProtKB-UniRule"/>
</dbReference>
<comment type="similarity">
    <text evidence="2">Belongs to the prephenate/arogenate dehydrogenase family.</text>
</comment>
<dbReference type="EC" id="2.7.4.25" evidence="16"/>
<dbReference type="FunFam" id="1.10.3660.10:FF:000003">
    <property type="entry name" value="Prephenate dehydrogenase"/>
    <property type="match status" value="1"/>
</dbReference>
<comment type="catalytic activity">
    <reaction evidence="14 16">
        <text>CMP + ATP = CDP + ADP</text>
        <dbReference type="Rhea" id="RHEA:11600"/>
        <dbReference type="ChEBI" id="CHEBI:30616"/>
        <dbReference type="ChEBI" id="CHEBI:58069"/>
        <dbReference type="ChEBI" id="CHEBI:60377"/>
        <dbReference type="ChEBI" id="CHEBI:456216"/>
        <dbReference type="EC" id="2.7.4.25"/>
    </reaction>
</comment>
<comment type="catalytic activity">
    <reaction evidence="13 16">
        <text>dCMP + ATP = dCDP + ADP</text>
        <dbReference type="Rhea" id="RHEA:25094"/>
        <dbReference type="ChEBI" id="CHEBI:30616"/>
        <dbReference type="ChEBI" id="CHEBI:57566"/>
        <dbReference type="ChEBI" id="CHEBI:58593"/>
        <dbReference type="ChEBI" id="CHEBI:456216"/>
        <dbReference type="EC" id="2.7.4.25"/>
    </reaction>
</comment>
<dbReference type="CDD" id="cd02020">
    <property type="entry name" value="CMPK"/>
    <property type="match status" value="1"/>
</dbReference>
<evidence type="ECO:0000259" key="17">
    <source>
        <dbReference type="PROSITE" id="PS51176"/>
    </source>
</evidence>
<protein>
    <recommendedName>
        <fullName evidence="16">Cytidylate kinase</fullName>
        <shortName evidence="16">CK</shortName>
        <ecNumber evidence="16">2.7.4.25</ecNumber>
    </recommendedName>
    <alternativeName>
        <fullName evidence="16">Cytidine monophosphate kinase</fullName>
        <shortName evidence="16">CMP kinase</shortName>
    </alternativeName>
</protein>
<evidence type="ECO:0000256" key="15">
    <source>
        <dbReference type="ARBA" id="ARBA00049260"/>
    </source>
</evidence>
<keyword evidence="4" id="KW-0827">Tyrosine biosynthesis</keyword>
<feature type="domain" description="Prephenate/arogenate dehydrogenase" evidence="17">
    <location>
        <begin position="17"/>
        <end position="305"/>
    </location>
</feature>
<organism evidence="18 19">
    <name type="scientific">Tectimicrobiota bacterium</name>
    <dbReference type="NCBI Taxonomy" id="2528274"/>
    <lineage>
        <taxon>Bacteria</taxon>
        <taxon>Pseudomonadati</taxon>
        <taxon>Nitrospinota/Tectimicrobiota group</taxon>
        <taxon>Candidatus Tectimicrobiota</taxon>
    </lineage>
</organism>
<keyword evidence="11" id="KW-0520">NAD</keyword>
<dbReference type="Pfam" id="PF02224">
    <property type="entry name" value="Cytidylate_kin"/>
    <property type="match status" value="1"/>
</dbReference>
<evidence type="ECO:0000256" key="7">
    <source>
        <dbReference type="ARBA" id="ARBA00022741"/>
    </source>
</evidence>
<dbReference type="Gene3D" id="1.10.3660.10">
    <property type="entry name" value="6-phosphogluconate dehydrogenase C-terminal like domain"/>
    <property type="match status" value="1"/>
</dbReference>
<evidence type="ECO:0000256" key="13">
    <source>
        <dbReference type="ARBA" id="ARBA00047615"/>
    </source>
</evidence>
<dbReference type="Gene3D" id="3.40.50.720">
    <property type="entry name" value="NAD(P)-binding Rossmann-like Domain"/>
    <property type="match status" value="1"/>
</dbReference>
<evidence type="ECO:0000256" key="5">
    <source>
        <dbReference type="ARBA" id="ARBA00022605"/>
    </source>
</evidence>
<keyword evidence="10" id="KW-0560">Oxidoreductase</keyword>
<dbReference type="GO" id="GO:0006220">
    <property type="term" value="P:pyrimidine nucleotide metabolic process"/>
    <property type="evidence" value="ECO:0007669"/>
    <property type="project" value="UniProtKB-UniRule"/>
</dbReference>
<dbReference type="SUPFAM" id="SSF52540">
    <property type="entry name" value="P-loop containing nucleoside triphosphate hydrolases"/>
    <property type="match status" value="1"/>
</dbReference>
<evidence type="ECO:0000256" key="12">
    <source>
        <dbReference type="ARBA" id="ARBA00023141"/>
    </source>
</evidence>
<dbReference type="PROSITE" id="PS51176">
    <property type="entry name" value="PDH_ADH"/>
    <property type="match status" value="1"/>
</dbReference>
<dbReference type="GO" id="GO:0008977">
    <property type="term" value="F:prephenate dehydrogenase (NAD+) activity"/>
    <property type="evidence" value="ECO:0007669"/>
    <property type="project" value="UniProtKB-EC"/>
</dbReference>
<dbReference type="Pfam" id="PF02153">
    <property type="entry name" value="PDH_N"/>
    <property type="match status" value="1"/>
</dbReference>
<dbReference type="GO" id="GO:0070403">
    <property type="term" value="F:NAD+ binding"/>
    <property type="evidence" value="ECO:0007669"/>
    <property type="project" value="InterPro"/>
</dbReference>
<keyword evidence="7 16" id="KW-0547">Nucleotide-binding</keyword>
<dbReference type="PANTHER" id="PTHR21363:SF0">
    <property type="entry name" value="PREPHENATE DEHYDROGENASE [NADP(+)]"/>
    <property type="match status" value="1"/>
</dbReference>
<dbReference type="GO" id="GO:0006571">
    <property type="term" value="P:tyrosine biosynthetic process"/>
    <property type="evidence" value="ECO:0007669"/>
    <property type="project" value="UniProtKB-KW"/>
</dbReference>
<proteinExistence type="inferred from homology"/>
<accession>A0A932FXQ8</accession>
<dbReference type="InterPro" id="IPR003099">
    <property type="entry name" value="Prephen_DH"/>
</dbReference>
<gene>
    <name evidence="16" type="primary">cmk</name>
    <name evidence="18" type="ORF">HYY20_12200</name>
</gene>
<dbReference type="InterPro" id="IPR011994">
    <property type="entry name" value="Cytidylate_kinase_dom"/>
</dbReference>
<comment type="subcellular location">
    <subcellularLocation>
        <location evidence="16">Cytoplasm</location>
    </subcellularLocation>
</comment>
<comment type="pathway">
    <text evidence="1">Amino-acid biosynthesis; L-tyrosine biosynthesis; (4-hydroxyphenyl)pyruvate from prephenate (NAD(+) route): step 1/1.</text>
</comment>
<comment type="catalytic activity">
    <reaction evidence="15">
        <text>prephenate + NAD(+) = 3-(4-hydroxyphenyl)pyruvate + CO2 + NADH</text>
        <dbReference type="Rhea" id="RHEA:13869"/>
        <dbReference type="ChEBI" id="CHEBI:16526"/>
        <dbReference type="ChEBI" id="CHEBI:29934"/>
        <dbReference type="ChEBI" id="CHEBI:36242"/>
        <dbReference type="ChEBI" id="CHEBI:57540"/>
        <dbReference type="ChEBI" id="CHEBI:57945"/>
        <dbReference type="EC" id="1.3.1.12"/>
    </reaction>
</comment>
<dbReference type="EMBL" id="JACPRF010000374">
    <property type="protein sequence ID" value="MBI2877632.1"/>
    <property type="molecule type" value="Genomic_DNA"/>
</dbReference>
<sequence length="549" mass="59995">MREPMNRPQAKFPWEIERVTIIGVGLIGGSLAGAIKARKLAGRIVGVDQDEAALRKALEMGRIDIASQDWSSSVEGSELVVLSTPVGALGEVARAVLPYLGRGTILTDVGSVKTSFLREVEPLLPEGVSLVGGHPIAGTERPGVEASSPTLFERTRCVLTPTPRTDPEALQKVGWLWRAIGAEVVEMDPEAHDRALAAVSHLPHMVAYSLVNAVAGVAEEDGRVLFLPGGGFRDFTRVASSHPVMWRDICLFNGENILRSIDRFQASLDRLKACIAQKAGDALEAEFARARGFRQRMQEAQEAKNPASLPQGIDSPAESAAVPPRLVIAIDGPAASGKSTLSERIARELGYLPIHTGALYRAVAWKAWKGGIDLTDDASLARLSADLQIEFRPGRDGSWRTHLEGEDVTQPLQQEEIGQMASAISRIRGVREALFVLQRQLGSQGGVVMEGRDIGTVIFPEAEVKFYLEASPEERGRRRYQELKQLGGEANQEEIIGELKKRDLEDSQRELAPLRVAEDAVVIDTTHLSIEEAKEKMMRVIRERWARSS</sequence>
<evidence type="ECO:0000256" key="9">
    <source>
        <dbReference type="ARBA" id="ARBA00022840"/>
    </source>
</evidence>
<evidence type="ECO:0000256" key="11">
    <source>
        <dbReference type="ARBA" id="ARBA00023027"/>
    </source>
</evidence>
<dbReference type="HAMAP" id="MF_00238">
    <property type="entry name" value="Cytidyl_kinase_type1"/>
    <property type="match status" value="1"/>
</dbReference>
<evidence type="ECO:0000256" key="14">
    <source>
        <dbReference type="ARBA" id="ARBA00048478"/>
    </source>
</evidence>
<keyword evidence="5" id="KW-0028">Amino-acid biosynthesis</keyword>
<dbReference type="InterPro" id="IPR046826">
    <property type="entry name" value="PDH_N"/>
</dbReference>
<keyword evidence="6 16" id="KW-0808">Transferase</keyword>
<comment type="caution">
    <text evidence="18">The sequence shown here is derived from an EMBL/GenBank/DDBJ whole genome shotgun (WGS) entry which is preliminary data.</text>
</comment>
<evidence type="ECO:0000256" key="10">
    <source>
        <dbReference type="ARBA" id="ARBA00023002"/>
    </source>
</evidence>
<reference evidence="18" key="1">
    <citation type="submission" date="2020-07" db="EMBL/GenBank/DDBJ databases">
        <title>Huge and variable diversity of episymbiotic CPR bacteria and DPANN archaea in groundwater ecosystems.</title>
        <authorList>
            <person name="He C.Y."/>
            <person name="Keren R."/>
            <person name="Whittaker M."/>
            <person name="Farag I.F."/>
            <person name="Doudna J."/>
            <person name="Cate J.H.D."/>
            <person name="Banfield J.F."/>
        </authorList>
    </citation>
    <scope>NUCLEOTIDE SEQUENCE</scope>
    <source>
        <strain evidence="18">NC_groundwater_672_Ag_B-0.1um_62_36</strain>
    </source>
</reference>
<keyword evidence="12" id="KW-0057">Aromatic amino acid biosynthesis</keyword>
<keyword evidence="8 16" id="KW-0418">Kinase</keyword>
<dbReference type="InterPro" id="IPR036291">
    <property type="entry name" value="NAD(P)-bd_dom_sf"/>
</dbReference>
<evidence type="ECO:0000256" key="6">
    <source>
        <dbReference type="ARBA" id="ARBA00022679"/>
    </source>
</evidence>
<evidence type="ECO:0000256" key="4">
    <source>
        <dbReference type="ARBA" id="ARBA00022498"/>
    </source>
</evidence>
<dbReference type="GO" id="GO:0005737">
    <property type="term" value="C:cytoplasm"/>
    <property type="evidence" value="ECO:0007669"/>
    <property type="project" value="UniProtKB-SubCell"/>
</dbReference>
<name>A0A932FXQ8_UNCTE</name>
<dbReference type="GO" id="GO:0004665">
    <property type="term" value="F:prephenate dehydrogenase (NADP+) activity"/>
    <property type="evidence" value="ECO:0007669"/>
    <property type="project" value="InterPro"/>
</dbReference>
<dbReference type="Pfam" id="PF20463">
    <property type="entry name" value="PDH_C"/>
    <property type="match status" value="1"/>
</dbReference>
<evidence type="ECO:0000313" key="19">
    <source>
        <dbReference type="Proteomes" id="UP000769766"/>
    </source>
</evidence>
<dbReference type="SUPFAM" id="SSF48179">
    <property type="entry name" value="6-phosphogluconate dehydrogenase C-terminal domain-like"/>
    <property type="match status" value="1"/>
</dbReference>
<dbReference type="FunFam" id="3.40.50.720:FF:000208">
    <property type="entry name" value="Prephenate dehydrogenase"/>
    <property type="match status" value="1"/>
</dbReference>
<feature type="binding site" evidence="16">
    <location>
        <begin position="332"/>
        <end position="340"/>
    </location>
    <ligand>
        <name>ATP</name>
        <dbReference type="ChEBI" id="CHEBI:30616"/>
    </ligand>
</feature>
<keyword evidence="16" id="KW-0963">Cytoplasm</keyword>
<dbReference type="PANTHER" id="PTHR21363">
    <property type="entry name" value="PREPHENATE DEHYDROGENASE"/>
    <property type="match status" value="1"/>
</dbReference>
<dbReference type="SUPFAM" id="SSF51735">
    <property type="entry name" value="NAD(P)-binding Rossmann-fold domains"/>
    <property type="match status" value="1"/>
</dbReference>
<dbReference type="Proteomes" id="UP000769766">
    <property type="component" value="Unassembled WGS sequence"/>
</dbReference>
<dbReference type="AlphaFoldDB" id="A0A932FXQ8"/>
<dbReference type="InterPro" id="IPR008927">
    <property type="entry name" value="6-PGluconate_DH-like_C_sf"/>
</dbReference>
<evidence type="ECO:0000256" key="1">
    <source>
        <dbReference type="ARBA" id="ARBA00005067"/>
    </source>
</evidence>
<dbReference type="InterPro" id="IPR046825">
    <property type="entry name" value="PDH_C"/>
</dbReference>
<dbReference type="InterPro" id="IPR003136">
    <property type="entry name" value="Cytidylate_kin"/>
</dbReference>
<dbReference type="InterPro" id="IPR050812">
    <property type="entry name" value="Preph/Arog_dehydrog"/>
</dbReference>
<evidence type="ECO:0000256" key="8">
    <source>
        <dbReference type="ARBA" id="ARBA00022777"/>
    </source>
</evidence>